<dbReference type="SUPFAM" id="SSF47413">
    <property type="entry name" value="lambda repressor-like DNA-binding domains"/>
    <property type="match status" value="1"/>
</dbReference>
<evidence type="ECO:0000259" key="1">
    <source>
        <dbReference type="PROSITE" id="PS50943"/>
    </source>
</evidence>
<evidence type="ECO:0000313" key="2">
    <source>
        <dbReference type="EMBL" id="UOE26131.1"/>
    </source>
</evidence>
<gene>
    <name evidence="2" type="ORF">MTP13_17780</name>
</gene>
<proteinExistence type="predicted"/>
<dbReference type="CDD" id="cd00093">
    <property type="entry name" value="HTH_XRE"/>
    <property type="match status" value="1"/>
</dbReference>
<reference evidence="2 3" key="1">
    <citation type="submission" date="2022-03" db="EMBL/GenBank/DDBJ databases">
        <title>Agromyces sp. isolated from the gut of P. brevitarsis seulensis larvae.</title>
        <authorList>
            <person name="Won M."/>
            <person name="Kwon S.-W."/>
        </authorList>
    </citation>
    <scope>NUCLEOTIDE SEQUENCE [LARGE SCALE GENOMIC DNA]</scope>
    <source>
        <strain evidence="2 3">KACC 16215</strain>
    </source>
</reference>
<dbReference type="RefSeq" id="WP_243568969.1">
    <property type="nucleotide sequence ID" value="NZ_CP094533.1"/>
</dbReference>
<dbReference type="InterPro" id="IPR001387">
    <property type="entry name" value="Cro/C1-type_HTH"/>
</dbReference>
<name>A0ABY4AVD5_9MICO</name>
<sequence length="202" mass="22479">MNISSSYTCRMSDLIRAARDELGITGAELAARLGVTAGAVSQMERSERSGSIRLDTLSRALEAMQLRLRLSMTPVTAYADYTPAAVTDRVNEALDRREPSLALRVISHAADVIASDVDALSAVELADRPSTIKDERWEQLFRAVYGRAISESRRPDWAATSRLPRRWYVSRFPSLQEKAKATTPDYLRALNIYVDANSLSTR</sequence>
<dbReference type="Pfam" id="PF01381">
    <property type="entry name" value="HTH_3"/>
    <property type="match status" value="1"/>
</dbReference>
<feature type="domain" description="HTH cro/C1-type" evidence="1">
    <location>
        <begin position="15"/>
        <end position="67"/>
    </location>
</feature>
<dbReference type="PROSITE" id="PS50943">
    <property type="entry name" value="HTH_CROC1"/>
    <property type="match status" value="1"/>
</dbReference>
<dbReference type="EMBL" id="CP094533">
    <property type="protein sequence ID" value="UOE26131.1"/>
    <property type="molecule type" value="Genomic_DNA"/>
</dbReference>
<dbReference type="Proteomes" id="UP000831304">
    <property type="component" value="Chromosome"/>
</dbReference>
<protein>
    <submittedName>
        <fullName evidence="2">Helix-turn-helix domain-containing protein</fullName>
    </submittedName>
</protein>
<organism evidence="2 3">
    <name type="scientific">Agromyces soli</name>
    <dbReference type="NCBI Taxonomy" id="659012"/>
    <lineage>
        <taxon>Bacteria</taxon>
        <taxon>Bacillati</taxon>
        <taxon>Actinomycetota</taxon>
        <taxon>Actinomycetes</taxon>
        <taxon>Micrococcales</taxon>
        <taxon>Microbacteriaceae</taxon>
        <taxon>Agromyces</taxon>
    </lineage>
</organism>
<accession>A0ABY4AVD5</accession>
<evidence type="ECO:0000313" key="3">
    <source>
        <dbReference type="Proteomes" id="UP000831304"/>
    </source>
</evidence>
<dbReference type="InterPro" id="IPR010982">
    <property type="entry name" value="Lambda_DNA-bd_dom_sf"/>
</dbReference>
<keyword evidence="3" id="KW-1185">Reference proteome</keyword>
<dbReference type="SMART" id="SM00530">
    <property type="entry name" value="HTH_XRE"/>
    <property type="match status" value="1"/>
</dbReference>
<dbReference type="Gene3D" id="1.10.260.40">
    <property type="entry name" value="lambda repressor-like DNA-binding domains"/>
    <property type="match status" value="1"/>
</dbReference>